<accession>A0AAW2SS81</accession>
<dbReference type="GO" id="GO:0003676">
    <property type="term" value="F:nucleic acid binding"/>
    <property type="evidence" value="ECO:0007669"/>
    <property type="project" value="InterPro"/>
</dbReference>
<evidence type="ECO:0000313" key="2">
    <source>
        <dbReference type="EMBL" id="KAL0395002.1"/>
    </source>
</evidence>
<dbReference type="Gene3D" id="3.30.420.10">
    <property type="entry name" value="Ribonuclease H-like superfamily/Ribonuclease H"/>
    <property type="match status" value="2"/>
</dbReference>
<dbReference type="InterPro" id="IPR012337">
    <property type="entry name" value="RNaseH-like_sf"/>
</dbReference>
<dbReference type="PANTHER" id="PTHR48475">
    <property type="entry name" value="RIBONUCLEASE H"/>
    <property type="match status" value="1"/>
</dbReference>
<dbReference type="CDD" id="cd09279">
    <property type="entry name" value="RNase_HI_like"/>
    <property type="match status" value="1"/>
</dbReference>
<dbReference type="InterPro" id="IPR002156">
    <property type="entry name" value="RNaseH_domain"/>
</dbReference>
<proteinExistence type="predicted"/>
<name>A0AAW2SS81_9LAMI</name>
<dbReference type="PROSITE" id="PS50879">
    <property type="entry name" value="RNASE_H_1"/>
    <property type="match status" value="1"/>
</dbReference>
<evidence type="ECO:0000259" key="1">
    <source>
        <dbReference type="PROSITE" id="PS50879"/>
    </source>
</evidence>
<dbReference type="Pfam" id="PF13456">
    <property type="entry name" value="RVT_3"/>
    <property type="match status" value="1"/>
</dbReference>
<reference evidence="2" key="2">
    <citation type="journal article" date="2024" name="Plant">
        <title>Genomic evolution and insights into agronomic trait innovations of Sesamum species.</title>
        <authorList>
            <person name="Miao H."/>
            <person name="Wang L."/>
            <person name="Qu L."/>
            <person name="Liu H."/>
            <person name="Sun Y."/>
            <person name="Le M."/>
            <person name="Wang Q."/>
            <person name="Wei S."/>
            <person name="Zheng Y."/>
            <person name="Lin W."/>
            <person name="Duan Y."/>
            <person name="Cao H."/>
            <person name="Xiong S."/>
            <person name="Wang X."/>
            <person name="Wei L."/>
            <person name="Li C."/>
            <person name="Ma Q."/>
            <person name="Ju M."/>
            <person name="Zhao R."/>
            <person name="Li G."/>
            <person name="Mu C."/>
            <person name="Tian Q."/>
            <person name="Mei H."/>
            <person name="Zhang T."/>
            <person name="Gao T."/>
            <person name="Zhang H."/>
        </authorList>
    </citation>
    <scope>NUCLEOTIDE SEQUENCE</scope>
    <source>
        <strain evidence="2">KEN1</strain>
    </source>
</reference>
<dbReference type="SUPFAM" id="SSF53098">
    <property type="entry name" value="Ribonuclease H-like"/>
    <property type="match status" value="2"/>
</dbReference>
<organism evidence="2">
    <name type="scientific">Sesamum latifolium</name>
    <dbReference type="NCBI Taxonomy" id="2727402"/>
    <lineage>
        <taxon>Eukaryota</taxon>
        <taxon>Viridiplantae</taxon>
        <taxon>Streptophyta</taxon>
        <taxon>Embryophyta</taxon>
        <taxon>Tracheophyta</taxon>
        <taxon>Spermatophyta</taxon>
        <taxon>Magnoliopsida</taxon>
        <taxon>eudicotyledons</taxon>
        <taxon>Gunneridae</taxon>
        <taxon>Pentapetalae</taxon>
        <taxon>asterids</taxon>
        <taxon>lamiids</taxon>
        <taxon>Lamiales</taxon>
        <taxon>Pedaliaceae</taxon>
        <taxon>Sesamum</taxon>
    </lineage>
</organism>
<comment type="caution">
    <text evidence="2">The sequence shown here is derived from an EMBL/GenBank/DDBJ whole genome shotgun (WGS) entry which is preliminary data.</text>
</comment>
<dbReference type="EMBL" id="JACGWN010000016">
    <property type="protein sequence ID" value="KAL0395002.1"/>
    <property type="molecule type" value="Genomic_DNA"/>
</dbReference>
<dbReference type="AlphaFoldDB" id="A0AAW2SS81"/>
<feature type="domain" description="RNase H type-1" evidence="1">
    <location>
        <begin position="43"/>
        <end position="172"/>
    </location>
</feature>
<reference evidence="2" key="1">
    <citation type="submission" date="2020-06" db="EMBL/GenBank/DDBJ databases">
        <authorList>
            <person name="Li T."/>
            <person name="Hu X."/>
            <person name="Zhang T."/>
            <person name="Song X."/>
            <person name="Zhang H."/>
            <person name="Dai N."/>
            <person name="Sheng W."/>
            <person name="Hou X."/>
            <person name="Wei L."/>
        </authorList>
    </citation>
    <scope>NUCLEOTIDE SEQUENCE</scope>
    <source>
        <strain evidence="2">KEN1</strain>
        <tissue evidence="2">Leaf</tissue>
    </source>
</reference>
<dbReference type="InterPro" id="IPR036397">
    <property type="entry name" value="RNaseH_sf"/>
</dbReference>
<protein>
    <recommendedName>
        <fullName evidence="1">RNase H type-1 domain-containing protein</fullName>
    </recommendedName>
</protein>
<gene>
    <name evidence="2" type="ORF">Slati_4466400</name>
</gene>
<dbReference type="PANTHER" id="PTHR48475:SF2">
    <property type="entry name" value="RIBONUCLEASE H"/>
    <property type="match status" value="1"/>
</dbReference>
<sequence>MIKWSYELNEFELEYRPRTAIKAQVLADFLMEYDPEEEKKNNDPREWTMFVDGSATTSQAGGRVVLKGPEGEEMLFAIKYEEVISNNETEYETLLVGLNLAREAGADAIDVKSDSQLVVEQVTGGFEAQTPEMKKLKEEVLRRMAHFIRCRLSQIPRRENSKADELARMGSYLSDIRTQHVTLLAVRPEGRTRERNPKANGQTEVSNRIILQNIKAKLGQHKRGWLEELPGVLWAYRTTARASSGETPFSLVYGSEALIPTEVVEPTVRVVRYEESNNQKERHLDLDLLDEKRFAAKVRLENYKKKMIKRYNSMVKERPLQIGDLVLRKVEVQRPVGKLEPKWEGPYRVRAIQREGTYELETLEGAKVPRTWTIHNLKKFNC</sequence>
<dbReference type="GO" id="GO:0004523">
    <property type="term" value="F:RNA-DNA hybrid ribonuclease activity"/>
    <property type="evidence" value="ECO:0007669"/>
    <property type="project" value="InterPro"/>
</dbReference>